<comment type="pathway">
    <text evidence="2 6">Carbohydrate metabolism; hexose metabolism.</text>
</comment>
<comment type="caution">
    <text evidence="9">The sequence shown here is derived from an EMBL/GenBank/DDBJ whole genome shotgun (WGS) entry which is preliminary data.</text>
</comment>
<dbReference type="InterPro" id="IPR014718">
    <property type="entry name" value="GH-type_carb-bd"/>
</dbReference>
<evidence type="ECO:0000256" key="8">
    <source>
        <dbReference type="PIRSR" id="PIRSR005096-3"/>
    </source>
</evidence>
<dbReference type="GO" id="GO:0004034">
    <property type="term" value="F:aldose 1-epimerase activity"/>
    <property type="evidence" value="ECO:0007669"/>
    <property type="project" value="UniProtKB-EC"/>
</dbReference>
<dbReference type="Gene3D" id="2.70.98.10">
    <property type="match status" value="1"/>
</dbReference>
<dbReference type="PROSITE" id="PS00545">
    <property type="entry name" value="ALDOSE_1_EPIMERASE"/>
    <property type="match status" value="1"/>
</dbReference>
<accession>A0A0R1GQ56</accession>
<dbReference type="RefSeq" id="WP_020090294.1">
    <property type="nucleotide sequence ID" value="NZ_AZCZ01000047.1"/>
</dbReference>
<evidence type="ECO:0000256" key="3">
    <source>
        <dbReference type="ARBA" id="ARBA00006206"/>
    </source>
</evidence>
<evidence type="ECO:0000256" key="7">
    <source>
        <dbReference type="PIRSR" id="PIRSR005096-1"/>
    </source>
</evidence>
<dbReference type="GO" id="GO:0006006">
    <property type="term" value="P:glucose metabolic process"/>
    <property type="evidence" value="ECO:0007669"/>
    <property type="project" value="TreeGrafter"/>
</dbReference>
<name>A0A0R1GQ56_9LACO</name>
<dbReference type="eggNOG" id="COG2017">
    <property type="taxonomic scope" value="Bacteria"/>
</dbReference>
<keyword evidence="10" id="KW-1185">Reference proteome</keyword>
<keyword evidence="5 6" id="KW-0119">Carbohydrate metabolism</keyword>
<dbReference type="CDD" id="cd09019">
    <property type="entry name" value="galactose_mutarotase_like"/>
    <property type="match status" value="1"/>
</dbReference>
<comment type="catalytic activity">
    <reaction evidence="1">
        <text>alpha-D-glucose = beta-D-glucose</text>
        <dbReference type="Rhea" id="RHEA:10264"/>
        <dbReference type="ChEBI" id="CHEBI:15903"/>
        <dbReference type="ChEBI" id="CHEBI:17925"/>
        <dbReference type="EC" id="5.1.3.3"/>
    </reaction>
</comment>
<evidence type="ECO:0000313" key="10">
    <source>
        <dbReference type="Proteomes" id="UP000051176"/>
    </source>
</evidence>
<dbReference type="PATRIC" id="fig|1267003.4.peg.1825"/>
<dbReference type="EC" id="5.1.3.21" evidence="6"/>
<evidence type="ECO:0000256" key="5">
    <source>
        <dbReference type="ARBA" id="ARBA00023277"/>
    </source>
</evidence>
<dbReference type="OrthoDB" id="9779408at2"/>
<protein>
    <recommendedName>
        <fullName evidence="6">Maltose epimerase</fullName>
        <ecNumber evidence="6">5.1.3.21</ecNumber>
    </recommendedName>
</protein>
<proteinExistence type="inferred from homology"/>
<keyword evidence="4 6" id="KW-0413">Isomerase</keyword>
<comment type="catalytic activity">
    <reaction evidence="6">
        <text>alpha-maltose = beta-maltose</text>
        <dbReference type="Rhea" id="RHEA:21228"/>
        <dbReference type="ChEBI" id="CHEBI:18147"/>
        <dbReference type="ChEBI" id="CHEBI:18167"/>
        <dbReference type="EC" id="5.1.3.21"/>
    </reaction>
</comment>
<dbReference type="PANTHER" id="PTHR10091:SF0">
    <property type="entry name" value="GALACTOSE MUTAROTASE"/>
    <property type="match status" value="1"/>
</dbReference>
<dbReference type="InterPro" id="IPR011013">
    <property type="entry name" value="Gal_mutarotase_sf_dom"/>
</dbReference>
<comment type="function">
    <text evidence="6">Catalyzes the interconversion of alpha and beta anomers of maltose.</text>
</comment>
<dbReference type="InterPro" id="IPR047215">
    <property type="entry name" value="Galactose_mutarotase-like"/>
</dbReference>
<feature type="active site" description="Proton donor" evidence="7">
    <location>
        <position position="177"/>
    </location>
</feature>
<evidence type="ECO:0000256" key="6">
    <source>
        <dbReference type="PIRNR" id="PIRNR005096"/>
    </source>
</evidence>
<dbReference type="GO" id="GO:0050558">
    <property type="term" value="F:maltose epimerase activity"/>
    <property type="evidence" value="ECO:0007669"/>
    <property type="project" value="UniProtKB-EC"/>
</dbReference>
<feature type="binding site" evidence="8">
    <location>
        <begin position="177"/>
        <end position="179"/>
    </location>
    <ligand>
        <name>beta-D-galactose</name>
        <dbReference type="ChEBI" id="CHEBI:27667"/>
    </ligand>
</feature>
<gene>
    <name evidence="9" type="ORF">FD07_GL001733</name>
</gene>
<evidence type="ECO:0000256" key="1">
    <source>
        <dbReference type="ARBA" id="ARBA00001614"/>
    </source>
</evidence>
<sequence>MDITVEKYDHQAGKDYCELTLTNDQGMQVKLLNYGATLEQVLLPDENGLENVILSLPSPADYAVARNYLGGTVGRIVGRVRRGQWRLGNQLIQLPVNSGKNHAHGGTGTDTQVFAFQPQITERSVKVTMTLVDPNGANGYPGTLKMRVSYELDNQNRLTYRIQAVTDQVTVFNPTNHVYFNLDGPETTVVDQHLKIASDYYLPLDAESLPYRGRAAVAGTVFDFRRGKRLGDVLEGDDPAIVAERGLNHPFMLTGRQPVVTLTSPRKNRVMRMQTTAPAVVVYTANHFAHTPGVTAKIGQYGGVAFEAQVAPQEGSDLTPLTLMPGEHYDRQTSWQFDF</sequence>
<dbReference type="InterPro" id="IPR018052">
    <property type="entry name" value="Ald1_epimerase_CS"/>
</dbReference>
<reference evidence="9 10" key="1">
    <citation type="journal article" date="2015" name="Genome Announc.">
        <title>Expanding the biotechnology potential of lactobacilli through comparative genomics of 213 strains and associated genera.</title>
        <authorList>
            <person name="Sun Z."/>
            <person name="Harris H.M."/>
            <person name="McCann A."/>
            <person name="Guo C."/>
            <person name="Argimon S."/>
            <person name="Zhang W."/>
            <person name="Yang X."/>
            <person name="Jeffery I.B."/>
            <person name="Cooney J.C."/>
            <person name="Kagawa T.F."/>
            <person name="Liu W."/>
            <person name="Song Y."/>
            <person name="Salvetti E."/>
            <person name="Wrobel A."/>
            <person name="Rasinkangas P."/>
            <person name="Parkhill J."/>
            <person name="Rea M.C."/>
            <person name="O'Sullivan O."/>
            <person name="Ritari J."/>
            <person name="Douillard F.P."/>
            <person name="Paul Ross R."/>
            <person name="Yang R."/>
            <person name="Briner A.E."/>
            <person name="Felis G.E."/>
            <person name="de Vos W.M."/>
            <person name="Barrangou R."/>
            <person name="Klaenhammer T.R."/>
            <person name="Caufield P.W."/>
            <person name="Cui Y."/>
            <person name="Zhang H."/>
            <person name="O'Toole P.W."/>
        </authorList>
    </citation>
    <scope>NUCLEOTIDE SEQUENCE [LARGE SCALE GENOMIC DNA]</scope>
    <source>
        <strain evidence="9 10">ATCC 53295</strain>
    </source>
</reference>
<organism evidence="9 10">
    <name type="scientific">Levilactobacillus parabrevis ATCC 53295</name>
    <dbReference type="NCBI Taxonomy" id="1267003"/>
    <lineage>
        <taxon>Bacteria</taxon>
        <taxon>Bacillati</taxon>
        <taxon>Bacillota</taxon>
        <taxon>Bacilli</taxon>
        <taxon>Lactobacillales</taxon>
        <taxon>Lactobacillaceae</taxon>
        <taxon>Levilactobacillus</taxon>
    </lineage>
</organism>
<dbReference type="Proteomes" id="UP000051176">
    <property type="component" value="Unassembled WGS sequence"/>
</dbReference>
<evidence type="ECO:0000313" key="9">
    <source>
        <dbReference type="EMBL" id="KRK34579.1"/>
    </source>
</evidence>
<dbReference type="PANTHER" id="PTHR10091">
    <property type="entry name" value="ALDOSE-1-EPIMERASE"/>
    <property type="match status" value="1"/>
</dbReference>
<feature type="active site" description="Proton acceptor" evidence="7">
    <location>
        <position position="307"/>
    </location>
</feature>
<dbReference type="STRING" id="357278.IV61_GL000681"/>
<dbReference type="InterPro" id="IPR008183">
    <property type="entry name" value="Aldose_1/G6P_1-epimerase"/>
</dbReference>
<dbReference type="Pfam" id="PF01263">
    <property type="entry name" value="Aldose_epim"/>
    <property type="match status" value="1"/>
</dbReference>
<dbReference type="UniPathway" id="UPA00242"/>
<dbReference type="PIRSF" id="PIRSF005096">
    <property type="entry name" value="GALM"/>
    <property type="match status" value="1"/>
</dbReference>
<evidence type="ECO:0000256" key="4">
    <source>
        <dbReference type="ARBA" id="ARBA00023235"/>
    </source>
</evidence>
<dbReference type="GO" id="GO:0033499">
    <property type="term" value="P:galactose catabolic process via UDP-galactose, Leloir pathway"/>
    <property type="evidence" value="ECO:0007669"/>
    <property type="project" value="TreeGrafter"/>
</dbReference>
<dbReference type="EMBL" id="AZCZ01000047">
    <property type="protein sequence ID" value="KRK34579.1"/>
    <property type="molecule type" value="Genomic_DNA"/>
</dbReference>
<evidence type="ECO:0000256" key="2">
    <source>
        <dbReference type="ARBA" id="ARBA00005028"/>
    </source>
</evidence>
<dbReference type="GO" id="GO:0005737">
    <property type="term" value="C:cytoplasm"/>
    <property type="evidence" value="ECO:0007669"/>
    <property type="project" value="TreeGrafter"/>
</dbReference>
<dbReference type="InterPro" id="IPR015443">
    <property type="entry name" value="Aldose_1-epimerase"/>
</dbReference>
<comment type="similarity">
    <text evidence="3 6">Belongs to the aldose epimerase family.</text>
</comment>
<dbReference type="GO" id="GO:0030246">
    <property type="term" value="F:carbohydrate binding"/>
    <property type="evidence" value="ECO:0007669"/>
    <property type="project" value="InterPro"/>
</dbReference>
<dbReference type="AlphaFoldDB" id="A0A0R1GQ56"/>
<dbReference type="SUPFAM" id="SSF74650">
    <property type="entry name" value="Galactose mutarotase-like"/>
    <property type="match status" value="1"/>
</dbReference>